<dbReference type="GO" id="GO:0005783">
    <property type="term" value="C:endoplasmic reticulum"/>
    <property type="evidence" value="ECO:0007669"/>
    <property type="project" value="TreeGrafter"/>
</dbReference>
<accession>A0AAN7SQL4</accession>
<dbReference type="InterPro" id="IPR051085">
    <property type="entry name" value="MB_O-acyltransferase"/>
</dbReference>
<dbReference type="EMBL" id="JARPUR010000001">
    <property type="protein sequence ID" value="KAK4884338.1"/>
    <property type="molecule type" value="Genomic_DNA"/>
</dbReference>
<keyword evidence="2 6" id="KW-0812">Transmembrane</keyword>
<feature type="transmembrane region" description="Helical" evidence="6">
    <location>
        <begin position="165"/>
        <end position="181"/>
    </location>
</feature>
<comment type="similarity">
    <text evidence="5">Belongs to the membrane-bound acyltransferase family. HHAT subfamily.</text>
</comment>
<feature type="transmembrane region" description="Helical" evidence="6">
    <location>
        <begin position="446"/>
        <end position="467"/>
    </location>
</feature>
<keyword evidence="3 6" id="KW-1133">Transmembrane helix</keyword>
<evidence type="ECO:0008006" key="9">
    <source>
        <dbReference type="Google" id="ProtNLM"/>
    </source>
</evidence>
<reference evidence="8" key="1">
    <citation type="submission" date="2023-01" db="EMBL/GenBank/DDBJ databases">
        <title>Key to firefly adult light organ development and bioluminescence: homeobox transcription factors regulate luciferase expression and transportation to peroxisome.</title>
        <authorList>
            <person name="Fu X."/>
        </authorList>
    </citation>
    <scope>NUCLEOTIDE SEQUENCE [LARGE SCALE GENOMIC DNA]</scope>
</reference>
<organism evidence="7 8">
    <name type="scientific">Aquatica leii</name>
    <dbReference type="NCBI Taxonomy" id="1421715"/>
    <lineage>
        <taxon>Eukaryota</taxon>
        <taxon>Metazoa</taxon>
        <taxon>Ecdysozoa</taxon>
        <taxon>Arthropoda</taxon>
        <taxon>Hexapoda</taxon>
        <taxon>Insecta</taxon>
        <taxon>Pterygota</taxon>
        <taxon>Neoptera</taxon>
        <taxon>Endopterygota</taxon>
        <taxon>Coleoptera</taxon>
        <taxon>Polyphaga</taxon>
        <taxon>Elateriformia</taxon>
        <taxon>Elateroidea</taxon>
        <taxon>Lampyridae</taxon>
        <taxon>Luciolinae</taxon>
        <taxon>Aquatica</taxon>
    </lineage>
</organism>
<feature type="transmembrane region" description="Helical" evidence="6">
    <location>
        <begin position="230"/>
        <end position="248"/>
    </location>
</feature>
<dbReference type="AlphaFoldDB" id="A0AAN7SQL4"/>
<evidence type="ECO:0000313" key="8">
    <source>
        <dbReference type="Proteomes" id="UP001353858"/>
    </source>
</evidence>
<feature type="transmembrane region" description="Helical" evidence="6">
    <location>
        <begin position="269"/>
        <end position="291"/>
    </location>
</feature>
<evidence type="ECO:0000313" key="7">
    <source>
        <dbReference type="EMBL" id="KAK4884338.1"/>
    </source>
</evidence>
<dbReference type="PANTHER" id="PTHR13285">
    <property type="entry name" value="ACYLTRANSFERASE"/>
    <property type="match status" value="1"/>
</dbReference>
<keyword evidence="4 6" id="KW-0472">Membrane</keyword>
<feature type="transmembrane region" description="Helical" evidence="6">
    <location>
        <begin position="37"/>
        <end position="58"/>
    </location>
</feature>
<comment type="subcellular location">
    <subcellularLocation>
        <location evidence="1">Membrane</location>
        <topology evidence="1">Multi-pass membrane protein</topology>
    </subcellularLocation>
</comment>
<keyword evidence="8" id="KW-1185">Reference proteome</keyword>
<proteinExistence type="inferred from homology"/>
<evidence type="ECO:0000256" key="2">
    <source>
        <dbReference type="ARBA" id="ARBA00022692"/>
    </source>
</evidence>
<sequence>MQPLHATTKLRYGRNCDNGLLRKLLCFYKCVMYSNKFEVIICYLFWIGSVFYGIYGVYNVKKEFKYIDDIYNDFENGWWDKSSKKDVSDFEWQTMLSIFKQLYPWLILHMIVSEFIRSTDVRVLPYWHCIIGTAFITNTMGIIGLLLVIAQPVFFYCISKLNKKYYIWICNLICLVLILYFKSLCNSKNYYVMKYSEMQHYIIMLTISWVNLRCLSFSIDNLSKTKLLHLLSYCFYLPTLCIGPFIQFQHLKRSYAAHAIDLPKRTFKLLISFIRFGFWLLFIEFCLHFVYVSALSYQIQLVRNLSSSALYGYGYCMGQLFHLKYVVFYGLSTSIAKFEDVKAPATPKCIGRIHLYSDMWKHFDAGLYQFLLNYIYFPTVGNFTILRRLFSSMLCFSFVYIWHGIEYHILTWAFVNYLGICVEQMIKSLSTLSFIQCLQEGWKQRLLCAVYSPLLAISAISNFYFFAGTDIGNIFVERIFQSKYFPLKRIRD</sequence>
<comment type="caution">
    <text evidence="7">The sequence shown here is derived from an EMBL/GenBank/DDBJ whole genome shotgun (WGS) entry which is preliminary data.</text>
</comment>
<dbReference type="InterPro" id="IPR004299">
    <property type="entry name" value="MBOAT_fam"/>
</dbReference>
<feature type="transmembrane region" description="Helical" evidence="6">
    <location>
        <begin position="311"/>
        <end position="331"/>
    </location>
</feature>
<feature type="transmembrane region" description="Helical" evidence="6">
    <location>
        <begin position="124"/>
        <end position="150"/>
    </location>
</feature>
<dbReference type="GO" id="GO:0016409">
    <property type="term" value="F:palmitoyltransferase activity"/>
    <property type="evidence" value="ECO:0007669"/>
    <property type="project" value="TreeGrafter"/>
</dbReference>
<name>A0AAN7SQL4_9COLE</name>
<evidence type="ECO:0000256" key="4">
    <source>
        <dbReference type="ARBA" id="ARBA00023136"/>
    </source>
</evidence>
<evidence type="ECO:0000256" key="1">
    <source>
        <dbReference type="ARBA" id="ARBA00004141"/>
    </source>
</evidence>
<dbReference type="GO" id="GO:0016020">
    <property type="term" value="C:membrane"/>
    <property type="evidence" value="ECO:0007669"/>
    <property type="project" value="UniProtKB-SubCell"/>
</dbReference>
<gene>
    <name evidence="7" type="ORF">RN001_000609</name>
</gene>
<evidence type="ECO:0000256" key="5">
    <source>
        <dbReference type="ARBA" id="ARBA00038268"/>
    </source>
</evidence>
<dbReference type="Proteomes" id="UP001353858">
    <property type="component" value="Unassembled WGS sequence"/>
</dbReference>
<dbReference type="PANTHER" id="PTHR13285:SF18">
    <property type="entry name" value="PROTEIN-CYSTEINE N-PALMITOYLTRANSFERASE RASP"/>
    <property type="match status" value="1"/>
</dbReference>
<protein>
    <recommendedName>
        <fullName evidence="9">Protein-cysteine N-palmitoyltransferase Rasp</fullName>
    </recommendedName>
</protein>
<dbReference type="Pfam" id="PF03062">
    <property type="entry name" value="MBOAT"/>
    <property type="match status" value="1"/>
</dbReference>
<evidence type="ECO:0000256" key="6">
    <source>
        <dbReference type="SAM" id="Phobius"/>
    </source>
</evidence>
<evidence type="ECO:0000256" key="3">
    <source>
        <dbReference type="ARBA" id="ARBA00022989"/>
    </source>
</evidence>